<dbReference type="PANTHER" id="PTHR34009:SF2">
    <property type="entry name" value="PROTEIN STAR"/>
    <property type="match status" value="1"/>
</dbReference>
<dbReference type="RefSeq" id="WP_336472156.1">
    <property type="nucleotide sequence ID" value="NZ_JBAWSX010000004.1"/>
</dbReference>
<keyword evidence="2" id="KW-0489">Methyltransferase</keyword>
<dbReference type="InterPro" id="IPR006342">
    <property type="entry name" value="FkbM_mtfrase"/>
</dbReference>
<keyword evidence="3" id="KW-1185">Reference proteome</keyword>
<gene>
    <name evidence="2" type="ORF">WAZ07_08965</name>
</gene>
<evidence type="ECO:0000313" key="3">
    <source>
        <dbReference type="Proteomes" id="UP001372526"/>
    </source>
</evidence>
<keyword evidence="2" id="KW-0808">Transferase</keyword>
<dbReference type="GO" id="GO:0032259">
    <property type="term" value="P:methylation"/>
    <property type="evidence" value="ECO:0007669"/>
    <property type="project" value="UniProtKB-KW"/>
</dbReference>
<dbReference type="EMBL" id="JBAWSX010000004">
    <property type="protein sequence ID" value="MEI4801455.1"/>
    <property type="molecule type" value="Genomic_DNA"/>
</dbReference>
<name>A0ABU8FIE1_9BACI</name>
<dbReference type="Pfam" id="PF05050">
    <property type="entry name" value="Methyltransf_21"/>
    <property type="match status" value="1"/>
</dbReference>
<evidence type="ECO:0000259" key="1">
    <source>
        <dbReference type="Pfam" id="PF05050"/>
    </source>
</evidence>
<reference evidence="2 3" key="1">
    <citation type="submission" date="2024-01" db="EMBL/GenBank/DDBJ databases">
        <title>Seven novel Bacillus-like species.</title>
        <authorList>
            <person name="Liu G."/>
        </authorList>
    </citation>
    <scope>NUCLEOTIDE SEQUENCE [LARGE SCALE GENOMIC DNA]</scope>
    <source>
        <strain evidence="2 3">FJAT-51639</strain>
    </source>
</reference>
<dbReference type="PANTHER" id="PTHR34009">
    <property type="entry name" value="PROTEIN STAR"/>
    <property type="match status" value="1"/>
</dbReference>
<dbReference type="Gene3D" id="3.40.50.150">
    <property type="entry name" value="Vaccinia Virus protein VP39"/>
    <property type="match status" value="1"/>
</dbReference>
<protein>
    <submittedName>
        <fullName evidence="2">FkbM family methyltransferase</fullName>
    </submittedName>
</protein>
<sequence length="214" mass="24771">MQYYSQIGQDKFVNEKIFREMENGFFVDIGAHNGIHLSNSYFFEQHKNWNGICVEPIPEVFELLSKNRKCICIEGAISNENGYQDFLQIQGPVEMLSGLVDKFDFRDKKRIDMDLQERGGSCKVIKVKTYTLQSILDDHNVTHIDLLSVDSEGAELAILQSIDFKKVKIECIVAENNYQEKSVQEFLAMQGYRLVEKLPFDDIFLYNKSKFSVI</sequence>
<dbReference type="Proteomes" id="UP001372526">
    <property type="component" value="Unassembled WGS sequence"/>
</dbReference>
<comment type="caution">
    <text evidence="2">The sequence shown here is derived from an EMBL/GenBank/DDBJ whole genome shotgun (WGS) entry which is preliminary data.</text>
</comment>
<evidence type="ECO:0000313" key="2">
    <source>
        <dbReference type="EMBL" id="MEI4801455.1"/>
    </source>
</evidence>
<dbReference type="GO" id="GO:0008168">
    <property type="term" value="F:methyltransferase activity"/>
    <property type="evidence" value="ECO:0007669"/>
    <property type="project" value="UniProtKB-KW"/>
</dbReference>
<dbReference type="InterPro" id="IPR029063">
    <property type="entry name" value="SAM-dependent_MTases_sf"/>
</dbReference>
<dbReference type="NCBIfam" id="TIGR01444">
    <property type="entry name" value="fkbM_fam"/>
    <property type="match status" value="1"/>
</dbReference>
<dbReference type="InterPro" id="IPR053202">
    <property type="entry name" value="EGF_Rcpt_Signaling_Reg"/>
</dbReference>
<proteinExistence type="predicted"/>
<feature type="domain" description="Methyltransferase FkbM" evidence="1">
    <location>
        <begin position="28"/>
        <end position="193"/>
    </location>
</feature>
<dbReference type="SUPFAM" id="SSF53335">
    <property type="entry name" value="S-adenosyl-L-methionine-dependent methyltransferases"/>
    <property type="match status" value="1"/>
</dbReference>
<organism evidence="2 3">
    <name type="scientific">Bacillus bruguierae</name>
    <dbReference type="NCBI Taxonomy" id="3127667"/>
    <lineage>
        <taxon>Bacteria</taxon>
        <taxon>Bacillati</taxon>
        <taxon>Bacillota</taxon>
        <taxon>Bacilli</taxon>
        <taxon>Bacillales</taxon>
        <taxon>Bacillaceae</taxon>
        <taxon>Bacillus</taxon>
    </lineage>
</organism>
<accession>A0ABU8FIE1</accession>